<organism evidence="8 9">
    <name type="scientific">Cladonia borealis</name>
    <dbReference type="NCBI Taxonomy" id="184061"/>
    <lineage>
        <taxon>Eukaryota</taxon>
        <taxon>Fungi</taxon>
        <taxon>Dikarya</taxon>
        <taxon>Ascomycota</taxon>
        <taxon>Pezizomycotina</taxon>
        <taxon>Lecanoromycetes</taxon>
        <taxon>OSLEUM clade</taxon>
        <taxon>Lecanoromycetidae</taxon>
        <taxon>Lecanorales</taxon>
        <taxon>Lecanorineae</taxon>
        <taxon>Cladoniaceae</taxon>
        <taxon>Cladonia</taxon>
    </lineage>
</organism>
<feature type="transmembrane region" description="Helical" evidence="6">
    <location>
        <begin position="94"/>
        <end position="112"/>
    </location>
</feature>
<keyword evidence="2 6" id="KW-0812">Transmembrane</keyword>
<keyword evidence="4 6" id="KW-0472">Membrane</keyword>
<dbReference type="AlphaFoldDB" id="A0AA39V9N6"/>
<evidence type="ECO:0000313" key="8">
    <source>
        <dbReference type="EMBL" id="KAK0516060.1"/>
    </source>
</evidence>
<protein>
    <recommendedName>
        <fullName evidence="7">G-protein coupled receptors family 2 profile 2 domain-containing protein</fullName>
    </recommendedName>
</protein>
<dbReference type="GO" id="GO:0005886">
    <property type="term" value="C:plasma membrane"/>
    <property type="evidence" value="ECO:0007669"/>
    <property type="project" value="TreeGrafter"/>
</dbReference>
<sequence>MTHALTPQQLRDLEIVERTASCFSLLGTSFILFTFIYSPLFRRPVNRLVFYASWGNTLCNIATLISQSGVSAGKESHLCQFQGFLIQMFLPADALWNLAMAINVYLTLFKKYNAHQLKALEWRYHLMCYGAPFIVALVYLFITTPDRGRIYGPATLWCWIDINWVVFRIATCYAPAWCCIIISFGIYLRAGLDIFTKRHQLRAFSSQTRAPVNTVLSVQNPFTSFKTTEIHITSELAPMTSPNMSNFYLSQAETQGEDYHGGGMLHVKQGSYGGKGAIPSRSPSGRGYDQYSVTIGSTPLSPSMEMPPVTLVKSGGVEKGKYSRNPANDANAAAWGYTKVALLFFVSLLVTWVPSSINRVYSLIHPDLVSLPFTYAAGIVLPLMGFWNSVIYITTSWPAVRGLFMSDGPYGRGSGRRASAAFNHGRRQSIGSRGRVESDTDSVKQLHPEGDREQV</sequence>
<dbReference type="EMBL" id="JAFEKC020000003">
    <property type="protein sequence ID" value="KAK0516060.1"/>
    <property type="molecule type" value="Genomic_DNA"/>
</dbReference>
<feature type="transmembrane region" description="Helical" evidence="6">
    <location>
        <begin position="332"/>
        <end position="353"/>
    </location>
</feature>
<dbReference type="GO" id="GO:0007189">
    <property type="term" value="P:adenylate cyclase-activating G protein-coupled receptor signaling pathway"/>
    <property type="evidence" value="ECO:0007669"/>
    <property type="project" value="TreeGrafter"/>
</dbReference>
<keyword evidence="3 6" id="KW-1133">Transmembrane helix</keyword>
<dbReference type="Pfam" id="PF05462">
    <property type="entry name" value="Dicty_CAR"/>
    <property type="match status" value="1"/>
</dbReference>
<feature type="transmembrane region" description="Helical" evidence="6">
    <location>
        <begin position="373"/>
        <end position="395"/>
    </location>
</feature>
<dbReference type="GO" id="GO:0007166">
    <property type="term" value="P:cell surface receptor signaling pathway"/>
    <property type="evidence" value="ECO:0007669"/>
    <property type="project" value="InterPro"/>
</dbReference>
<dbReference type="Gene3D" id="1.20.1070.10">
    <property type="entry name" value="Rhodopsin 7-helix transmembrane proteins"/>
    <property type="match status" value="1"/>
</dbReference>
<evidence type="ECO:0000256" key="6">
    <source>
        <dbReference type="SAM" id="Phobius"/>
    </source>
</evidence>
<accession>A0AA39V9N6</accession>
<dbReference type="InterPro" id="IPR017981">
    <property type="entry name" value="GPCR_2-like_7TM"/>
</dbReference>
<evidence type="ECO:0000256" key="1">
    <source>
        <dbReference type="ARBA" id="ARBA00004141"/>
    </source>
</evidence>
<comment type="subcellular location">
    <subcellularLocation>
        <location evidence="1">Membrane</location>
        <topology evidence="1">Multi-pass membrane protein</topology>
    </subcellularLocation>
</comment>
<dbReference type="SUPFAM" id="SSF81321">
    <property type="entry name" value="Family A G protein-coupled receptor-like"/>
    <property type="match status" value="1"/>
</dbReference>
<evidence type="ECO:0000256" key="3">
    <source>
        <dbReference type="ARBA" id="ARBA00022989"/>
    </source>
</evidence>
<proteinExistence type="predicted"/>
<feature type="compositionally biased region" description="Basic and acidic residues" evidence="5">
    <location>
        <begin position="434"/>
        <end position="455"/>
    </location>
</feature>
<name>A0AA39V9N6_9LECA</name>
<dbReference type="PANTHER" id="PTHR23112:SF0">
    <property type="entry name" value="TRANSMEMBRANE PROTEIN 116"/>
    <property type="match status" value="1"/>
</dbReference>
<dbReference type="PANTHER" id="PTHR23112">
    <property type="entry name" value="G PROTEIN-COUPLED RECEPTOR 157-RELATED"/>
    <property type="match status" value="1"/>
</dbReference>
<evidence type="ECO:0000256" key="2">
    <source>
        <dbReference type="ARBA" id="ARBA00022692"/>
    </source>
</evidence>
<evidence type="ECO:0000256" key="4">
    <source>
        <dbReference type="ARBA" id="ARBA00023136"/>
    </source>
</evidence>
<keyword evidence="9" id="KW-1185">Reference proteome</keyword>
<dbReference type="PROSITE" id="PS50261">
    <property type="entry name" value="G_PROTEIN_RECEP_F2_4"/>
    <property type="match status" value="1"/>
</dbReference>
<comment type="caution">
    <text evidence="8">The sequence shown here is derived from an EMBL/GenBank/DDBJ whole genome shotgun (WGS) entry which is preliminary data.</text>
</comment>
<feature type="transmembrane region" description="Helical" evidence="6">
    <location>
        <begin position="20"/>
        <end position="40"/>
    </location>
</feature>
<reference evidence="8" key="1">
    <citation type="submission" date="2023-03" db="EMBL/GenBank/DDBJ databases">
        <title>Complete genome of Cladonia borealis.</title>
        <authorList>
            <person name="Park H."/>
        </authorList>
    </citation>
    <scope>NUCLEOTIDE SEQUENCE</scope>
    <source>
        <strain evidence="8">ANT050790</strain>
    </source>
</reference>
<evidence type="ECO:0000256" key="5">
    <source>
        <dbReference type="SAM" id="MobiDB-lite"/>
    </source>
</evidence>
<dbReference type="GO" id="GO:0004930">
    <property type="term" value="F:G protein-coupled receptor activity"/>
    <property type="evidence" value="ECO:0007669"/>
    <property type="project" value="TreeGrafter"/>
</dbReference>
<feature type="transmembrane region" description="Helical" evidence="6">
    <location>
        <begin position="162"/>
        <end position="188"/>
    </location>
</feature>
<feature type="transmembrane region" description="Helical" evidence="6">
    <location>
        <begin position="124"/>
        <end position="142"/>
    </location>
</feature>
<evidence type="ECO:0000259" key="7">
    <source>
        <dbReference type="PROSITE" id="PS50261"/>
    </source>
</evidence>
<feature type="region of interest" description="Disordered" evidence="5">
    <location>
        <begin position="416"/>
        <end position="455"/>
    </location>
</feature>
<gene>
    <name evidence="8" type="ORF">JMJ35_002094</name>
</gene>
<dbReference type="Proteomes" id="UP001166286">
    <property type="component" value="Unassembled WGS sequence"/>
</dbReference>
<evidence type="ECO:0000313" key="9">
    <source>
        <dbReference type="Proteomes" id="UP001166286"/>
    </source>
</evidence>
<feature type="domain" description="G-protein coupled receptors family 2 profile 2" evidence="7">
    <location>
        <begin position="13"/>
        <end position="216"/>
    </location>
</feature>